<dbReference type="InterPro" id="IPR032799">
    <property type="entry name" value="TAXi_C"/>
</dbReference>
<evidence type="ECO:0000256" key="8">
    <source>
        <dbReference type="ARBA" id="ARBA00022989"/>
    </source>
</evidence>
<evidence type="ECO:0000256" key="4">
    <source>
        <dbReference type="ARBA" id="ARBA00022692"/>
    </source>
</evidence>
<keyword evidence="7" id="KW-0378">Hydrolase</keyword>
<gene>
    <name evidence="14" type="ORF">KP509_21G072400</name>
</gene>
<evidence type="ECO:0000256" key="11">
    <source>
        <dbReference type="PIRSR" id="PIRSR601461-1"/>
    </source>
</evidence>
<evidence type="ECO:0000256" key="2">
    <source>
        <dbReference type="ARBA" id="ARBA00007447"/>
    </source>
</evidence>
<dbReference type="Proteomes" id="UP000825935">
    <property type="component" value="Chromosome 21"/>
</dbReference>
<dbReference type="PRINTS" id="PR00792">
    <property type="entry name" value="PEPSIN"/>
</dbReference>
<keyword evidence="5" id="KW-0732">Signal</keyword>
<evidence type="ECO:0000256" key="1">
    <source>
        <dbReference type="ARBA" id="ARBA00004370"/>
    </source>
</evidence>
<dbReference type="PANTHER" id="PTHR13683:SF375">
    <property type="entry name" value="PEPTIDASE A1 DOMAIN-CONTAINING PROTEIN"/>
    <property type="match status" value="1"/>
</dbReference>
<dbReference type="SUPFAM" id="SSF50630">
    <property type="entry name" value="Acid proteases"/>
    <property type="match status" value="1"/>
</dbReference>
<comment type="subcellular location">
    <subcellularLocation>
        <location evidence="1">Membrane</location>
    </subcellularLocation>
</comment>
<keyword evidence="8 12" id="KW-1133">Transmembrane helix</keyword>
<dbReference type="InterPro" id="IPR034161">
    <property type="entry name" value="Pepsin-like_plant"/>
</dbReference>
<keyword evidence="10" id="KW-0325">Glycoprotein</keyword>
<feature type="domain" description="Peptidase A1" evidence="13">
    <location>
        <begin position="149"/>
        <end position="501"/>
    </location>
</feature>
<dbReference type="GO" id="GO:0004190">
    <property type="term" value="F:aspartic-type endopeptidase activity"/>
    <property type="evidence" value="ECO:0007669"/>
    <property type="project" value="UniProtKB-KW"/>
</dbReference>
<comment type="similarity">
    <text evidence="2">Belongs to the peptidase A1 family.</text>
</comment>
<keyword evidence="3" id="KW-0645">Protease</keyword>
<dbReference type="InterPro" id="IPR033121">
    <property type="entry name" value="PEPTIDASE_A1"/>
</dbReference>
<evidence type="ECO:0000256" key="9">
    <source>
        <dbReference type="ARBA" id="ARBA00023136"/>
    </source>
</evidence>
<dbReference type="InterPro" id="IPR001461">
    <property type="entry name" value="Aspartic_peptidase_A1"/>
</dbReference>
<dbReference type="Pfam" id="PF14543">
    <property type="entry name" value="TAXi_N"/>
    <property type="match status" value="1"/>
</dbReference>
<dbReference type="EMBL" id="CM035426">
    <property type="protein sequence ID" value="KAH7315973.1"/>
    <property type="molecule type" value="Genomic_DNA"/>
</dbReference>
<evidence type="ECO:0000256" key="5">
    <source>
        <dbReference type="ARBA" id="ARBA00022729"/>
    </source>
</evidence>
<evidence type="ECO:0000256" key="12">
    <source>
        <dbReference type="SAM" id="Phobius"/>
    </source>
</evidence>
<keyword evidence="15" id="KW-1185">Reference proteome</keyword>
<keyword evidence="9 12" id="KW-0472">Membrane</keyword>
<organism evidence="14 15">
    <name type="scientific">Ceratopteris richardii</name>
    <name type="common">Triangle waterfern</name>
    <dbReference type="NCBI Taxonomy" id="49495"/>
    <lineage>
        <taxon>Eukaryota</taxon>
        <taxon>Viridiplantae</taxon>
        <taxon>Streptophyta</taxon>
        <taxon>Embryophyta</taxon>
        <taxon>Tracheophyta</taxon>
        <taxon>Polypodiopsida</taxon>
        <taxon>Polypodiidae</taxon>
        <taxon>Polypodiales</taxon>
        <taxon>Pteridineae</taxon>
        <taxon>Pteridaceae</taxon>
        <taxon>Parkerioideae</taxon>
        <taxon>Ceratopteris</taxon>
    </lineage>
</organism>
<evidence type="ECO:0000256" key="7">
    <source>
        <dbReference type="ARBA" id="ARBA00022801"/>
    </source>
</evidence>
<comment type="caution">
    <text evidence="14">The sequence shown here is derived from an EMBL/GenBank/DDBJ whole genome shotgun (WGS) entry which is preliminary data.</text>
</comment>
<evidence type="ECO:0000256" key="10">
    <source>
        <dbReference type="ARBA" id="ARBA00023180"/>
    </source>
</evidence>
<evidence type="ECO:0000256" key="6">
    <source>
        <dbReference type="ARBA" id="ARBA00022750"/>
    </source>
</evidence>
<dbReference type="OMA" id="DYDCSAD"/>
<dbReference type="CDD" id="cd05476">
    <property type="entry name" value="pepsin_A_like_plant"/>
    <property type="match status" value="1"/>
</dbReference>
<reference evidence="14" key="1">
    <citation type="submission" date="2021-08" db="EMBL/GenBank/DDBJ databases">
        <title>WGS assembly of Ceratopteris richardii.</title>
        <authorList>
            <person name="Marchant D.B."/>
            <person name="Chen G."/>
            <person name="Jenkins J."/>
            <person name="Shu S."/>
            <person name="Leebens-Mack J."/>
            <person name="Grimwood J."/>
            <person name="Schmutz J."/>
            <person name="Soltis P."/>
            <person name="Soltis D."/>
            <person name="Chen Z.-H."/>
        </authorList>
    </citation>
    <scope>NUCLEOTIDE SEQUENCE</scope>
    <source>
        <strain evidence="14">Whitten #5841</strain>
        <tissue evidence="14">Leaf</tissue>
    </source>
</reference>
<feature type="transmembrane region" description="Helical" evidence="12">
    <location>
        <begin position="53"/>
        <end position="76"/>
    </location>
</feature>
<name>A0A8T2SEG0_CERRI</name>
<feature type="active site" evidence="11">
    <location>
        <position position="379"/>
    </location>
</feature>
<evidence type="ECO:0000313" key="15">
    <source>
        <dbReference type="Proteomes" id="UP000825935"/>
    </source>
</evidence>
<accession>A0A8T2SEG0</accession>
<dbReference type="Pfam" id="PF14541">
    <property type="entry name" value="TAXi_C"/>
    <property type="match status" value="1"/>
</dbReference>
<dbReference type="Gene3D" id="2.40.70.10">
    <property type="entry name" value="Acid Proteases"/>
    <property type="match status" value="2"/>
</dbReference>
<keyword evidence="4 12" id="KW-0812">Transmembrane</keyword>
<dbReference type="InterPro" id="IPR032861">
    <property type="entry name" value="TAXi_N"/>
</dbReference>
<protein>
    <recommendedName>
        <fullName evidence="13">Peptidase A1 domain-containing protein</fullName>
    </recommendedName>
</protein>
<feature type="active site" evidence="11">
    <location>
        <position position="167"/>
    </location>
</feature>
<dbReference type="PROSITE" id="PS51767">
    <property type="entry name" value="PEPTIDASE_A1"/>
    <property type="match status" value="1"/>
</dbReference>
<proteinExistence type="inferred from homology"/>
<evidence type="ECO:0000256" key="3">
    <source>
        <dbReference type="ARBA" id="ARBA00022670"/>
    </source>
</evidence>
<evidence type="ECO:0000313" key="14">
    <source>
        <dbReference type="EMBL" id="KAH7315973.1"/>
    </source>
</evidence>
<dbReference type="GO" id="GO:0016020">
    <property type="term" value="C:membrane"/>
    <property type="evidence" value="ECO:0007669"/>
    <property type="project" value="UniProtKB-SubCell"/>
</dbReference>
<dbReference type="GO" id="GO:0006508">
    <property type="term" value="P:proteolysis"/>
    <property type="evidence" value="ECO:0007669"/>
    <property type="project" value="UniProtKB-KW"/>
</dbReference>
<dbReference type="AlphaFoldDB" id="A0A8T2SEG0"/>
<dbReference type="InterPro" id="IPR021109">
    <property type="entry name" value="Peptidase_aspartic_dom_sf"/>
</dbReference>
<sequence>MDRHSYACPYHACRPKDASNNASCFRASKAHGRQYAASFFHVDHFSYASLGHFIILLLLLSVPFCMGTTVASSAHLQRYKSVLRLHQQSFNGSSLIIQRGKPVSFSSISHMQWRDRTRLNRLHVRASDEGSSPVIFPLGGIAPMMAGLYFTEISLGTPPSRYYVQVDTGSDLLWLNCANCNPCPRKTELGVPLALYDPSSSSTSSTIMCSDDFCNKFSEGCQAEEACAYRLLYGDGSRSEGFLVGDLLQFSTVQVANRLVDRGAKVSFGCGTRQTGELDSSDGALDGILGLGQSSISVISQLRSNNETSGVFAHCLEGEGEGGGMLVIGDVRAPPGAVYTPILQNQPHYNVNLQSITINDVVIPVDSSATSEDGGTIVDSGTTLTYFSDAAYLPLLQTIYDAVKVETDSFQSQGMSCISYSGSSNVEDAFPSIDLNFDGGSTLKVRPHDYLIQIDGEQGDNIWCIGFQTSGSNNSINILGDIVLKDRLIIYDLEQQLIGWVDYDCTSSVTVLEADGTETSVPITSIPFGSGASSTLKSYLLGGFKLVFLLWVVPFIPFLC</sequence>
<keyword evidence="6" id="KW-0064">Aspartyl protease</keyword>
<dbReference type="OrthoDB" id="2747330at2759"/>
<evidence type="ECO:0000259" key="13">
    <source>
        <dbReference type="PROSITE" id="PS51767"/>
    </source>
</evidence>
<dbReference type="PANTHER" id="PTHR13683">
    <property type="entry name" value="ASPARTYL PROTEASES"/>
    <property type="match status" value="1"/>
</dbReference>